<feature type="non-terminal residue" evidence="1">
    <location>
        <position position="50"/>
    </location>
</feature>
<dbReference type="Proteomes" id="UP000676336">
    <property type="component" value="Unassembled WGS sequence"/>
</dbReference>
<evidence type="ECO:0000313" key="2">
    <source>
        <dbReference type="EMBL" id="CAF4952390.1"/>
    </source>
</evidence>
<reference evidence="1" key="1">
    <citation type="submission" date="2021-02" db="EMBL/GenBank/DDBJ databases">
        <authorList>
            <person name="Nowell W R."/>
        </authorList>
    </citation>
    <scope>NUCLEOTIDE SEQUENCE</scope>
</reference>
<dbReference type="EMBL" id="CAJOBJ010190695">
    <property type="protein sequence ID" value="CAF4952390.1"/>
    <property type="molecule type" value="Genomic_DNA"/>
</dbReference>
<accession>A0A8S2YL04</accession>
<protein>
    <submittedName>
        <fullName evidence="1">Uncharacterized protein</fullName>
    </submittedName>
</protein>
<evidence type="ECO:0000313" key="1">
    <source>
        <dbReference type="EMBL" id="CAF4570316.1"/>
    </source>
</evidence>
<dbReference type="EMBL" id="CAJOBI010097072">
    <property type="protein sequence ID" value="CAF4570316.1"/>
    <property type="molecule type" value="Genomic_DNA"/>
</dbReference>
<organism evidence="1 3">
    <name type="scientific">Rotaria magnacalcarata</name>
    <dbReference type="NCBI Taxonomy" id="392030"/>
    <lineage>
        <taxon>Eukaryota</taxon>
        <taxon>Metazoa</taxon>
        <taxon>Spiralia</taxon>
        <taxon>Gnathifera</taxon>
        <taxon>Rotifera</taxon>
        <taxon>Eurotatoria</taxon>
        <taxon>Bdelloidea</taxon>
        <taxon>Philodinida</taxon>
        <taxon>Philodinidae</taxon>
        <taxon>Rotaria</taxon>
    </lineage>
</organism>
<dbReference type="Proteomes" id="UP000681720">
    <property type="component" value="Unassembled WGS sequence"/>
</dbReference>
<evidence type="ECO:0000313" key="3">
    <source>
        <dbReference type="Proteomes" id="UP000676336"/>
    </source>
</evidence>
<dbReference type="AlphaFoldDB" id="A0A8S2YL04"/>
<gene>
    <name evidence="2" type="ORF">GIL414_LOCUS54398</name>
    <name evidence="1" type="ORF">SMN809_LOCUS37831</name>
</gene>
<comment type="caution">
    <text evidence="1">The sequence shown here is derived from an EMBL/GenBank/DDBJ whole genome shotgun (WGS) entry which is preliminary data.</text>
</comment>
<name>A0A8S2YL04_9BILA</name>
<sequence>MSSDGKFLSRCGRADISGKGIEALKTWGEGKKLAAPLAEEYQWGCVSCDG</sequence>
<proteinExistence type="predicted"/>